<organism evidence="1 2">
    <name type="scientific">Prunus dulcis</name>
    <name type="common">Almond</name>
    <name type="synonym">Amygdalus dulcis</name>
    <dbReference type="NCBI Taxonomy" id="3755"/>
    <lineage>
        <taxon>Eukaryota</taxon>
        <taxon>Viridiplantae</taxon>
        <taxon>Streptophyta</taxon>
        <taxon>Embryophyta</taxon>
        <taxon>Tracheophyta</taxon>
        <taxon>Spermatophyta</taxon>
        <taxon>Magnoliopsida</taxon>
        <taxon>eudicotyledons</taxon>
        <taxon>Gunneridae</taxon>
        <taxon>Pentapetalae</taxon>
        <taxon>rosids</taxon>
        <taxon>fabids</taxon>
        <taxon>Rosales</taxon>
        <taxon>Rosaceae</taxon>
        <taxon>Amygdaloideae</taxon>
        <taxon>Amygdaleae</taxon>
        <taxon>Prunus</taxon>
    </lineage>
</organism>
<gene>
    <name evidence="1" type="ORF">L3X38_005991</name>
</gene>
<evidence type="ECO:0000313" key="1">
    <source>
        <dbReference type="EMBL" id="KAI5353099.1"/>
    </source>
</evidence>
<sequence length="93" mass="10833">MQPHLFNKVMHDICNYDAYFVQKCDAIRVLGLLQEQKLIDVIRMMAYGSSANQVDKIARMRKSTTLDTLVRFCDAIETLYTRDYLCKPKPVDL</sequence>
<accession>A0AAD4ZS00</accession>
<dbReference type="PANTHER" id="PTHR47150">
    <property type="entry name" value="OS12G0169200 PROTEIN"/>
    <property type="match status" value="1"/>
</dbReference>
<dbReference type="AlphaFoldDB" id="A0AAD4ZS00"/>
<protein>
    <submittedName>
        <fullName evidence="1">Uncharacterized protein</fullName>
    </submittedName>
</protein>
<dbReference type="Proteomes" id="UP001054821">
    <property type="component" value="Chromosome 1"/>
</dbReference>
<evidence type="ECO:0000313" key="2">
    <source>
        <dbReference type="Proteomes" id="UP001054821"/>
    </source>
</evidence>
<dbReference type="EMBL" id="JAJFAZ020000001">
    <property type="protein sequence ID" value="KAI5353099.1"/>
    <property type="molecule type" value="Genomic_DNA"/>
</dbReference>
<dbReference type="PANTHER" id="PTHR47150:SF5">
    <property type="entry name" value="OS07G0546750 PROTEIN"/>
    <property type="match status" value="1"/>
</dbReference>
<reference evidence="1 2" key="1">
    <citation type="journal article" date="2022" name="G3 (Bethesda)">
        <title>Whole-genome sequence and methylome profiling of the almond [Prunus dulcis (Mill.) D.A. Webb] cultivar 'Nonpareil'.</title>
        <authorList>
            <person name="D'Amico-Willman K.M."/>
            <person name="Ouma W.Z."/>
            <person name="Meulia T."/>
            <person name="Sideli G.M."/>
            <person name="Gradziel T.M."/>
            <person name="Fresnedo-Ramirez J."/>
        </authorList>
    </citation>
    <scope>NUCLEOTIDE SEQUENCE [LARGE SCALE GENOMIC DNA]</scope>
    <source>
        <strain evidence="1">Clone GOH B32 T37-40</strain>
    </source>
</reference>
<name>A0AAD4ZS00_PRUDU</name>
<proteinExistence type="predicted"/>
<keyword evidence="2" id="KW-1185">Reference proteome</keyword>
<comment type="caution">
    <text evidence="1">The sequence shown here is derived from an EMBL/GenBank/DDBJ whole genome shotgun (WGS) entry which is preliminary data.</text>
</comment>